<dbReference type="Pfam" id="PF00005">
    <property type="entry name" value="ABC_tran"/>
    <property type="match status" value="2"/>
</dbReference>
<dbReference type="GO" id="GO:0008559">
    <property type="term" value="F:ABC-type xenobiotic transporter activity"/>
    <property type="evidence" value="ECO:0007669"/>
    <property type="project" value="TreeGrafter"/>
</dbReference>
<dbReference type="SUPFAM" id="SSF52540">
    <property type="entry name" value="P-loop containing nucleoside triphosphate hydrolases"/>
    <property type="match status" value="2"/>
</dbReference>
<dbReference type="PANTHER" id="PTHR24223">
    <property type="entry name" value="ATP-BINDING CASSETTE SUB-FAMILY C"/>
    <property type="match status" value="1"/>
</dbReference>
<dbReference type="SUPFAM" id="SSF90123">
    <property type="entry name" value="ABC transporter transmembrane region"/>
    <property type="match status" value="2"/>
</dbReference>
<evidence type="ECO:0000259" key="12">
    <source>
        <dbReference type="PROSITE" id="PS50929"/>
    </source>
</evidence>
<proteinExistence type="inferred from homology"/>
<evidence type="ECO:0000256" key="4">
    <source>
        <dbReference type="ARBA" id="ARBA00022692"/>
    </source>
</evidence>
<evidence type="ECO:0000256" key="1">
    <source>
        <dbReference type="ARBA" id="ARBA00004141"/>
    </source>
</evidence>
<dbReference type="InterPro" id="IPR017871">
    <property type="entry name" value="ABC_transporter-like_CS"/>
</dbReference>
<feature type="transmembrane region" description="Helical" evidence="10">
    <location>
        <begin position="406"/>
        <end position="425"/>
    </location>
</feature>
<feature type="transmembrane region" description="Helical" evidence="10">
    <location>
        <begin position="930"/>
        <end position="947"/>
    </location>
</feature>
<dbReference type="EMBL" id="LT635758">
    <property type="protein sequence ID" value="SGZ51186.1"/>
    <property type="molecule type" value="Genomic_DNA"/>
</dbReference>
<dbReference type="InterPro" id="IPR036640">
    <property type="entry name" value="ABC1_TM_sf"/>
</dbReference>
<gene>
    <name evidence="13" type="ORF">SAMEA4029010_CIC11G00000001613</name>
</gene>
<dbReference type="GO" id="GO:0005524">
    <property type="term" value="F:ATP binding"/>
    <property type="evidence" value="ECO:0007669"/>
    <property type="project" value="UniProtKB-KW"/>
</dbReference>
<dbReference type="InterPro" id="IPR027417">
    <property type="entry name" value="P-loop_NTPase"/>
</dbReference>
<organism evidence="13 14">
    <name type="scientific">Sungouiella intermedia</name>
    <dbReference type="NCBI Taxonomy" id="45354"/>
    <lineage>
        <taxon>Eukaryota</taxon>
        <taxon>Fungi</taxon>
        <taxon>Dikarya</taxon>
        <taxon>Ascomycota</taxon>
        <taxon>Saccharomycotina</taxon>
        <taxon>Pichiomycetes</taxon>
        <taxon>Metschnikowiaceae</taxon>
        <taxon>Sungouiella</taxon>
    </lineage>
</organism>
<dbReference type="InterPro" id="IPR050173">
    <property type="entry name" value="ABC_transporter_C-like"/>
</dbReference>
<keyword evidence="5" id="KW-0547">Nucleotide-binding</keyword>
<evidence type="ECO:0000256" key="10">
    <source>
        <dbReference type="SAM" id="Phobius"/>
    </source>
</evidence>
<dbReference type="PANTHER" id="PTHR24223:SF456">
    <property type="entry name" value="MULTIDRUG RESISTANCE-ASSOCIATED PROTEIN LETHAL(2)03659"/>
    <property type="match status" value="1"/>
</dbReference>
<feature type="region of interest" description="Disordered" evidence="9">
    <location>
        <begin position="711"/>
        <end position="745"/>
    </location>
</feature>
<dbReference type="OrthoDB" id="6500128at2759"/>
<dbReference type="CDD" id="cd03250">
    <property type="entry name" value="ABCC_MRP_domain1"/>
    <property type="match status" value="1"/>
</dbReference>
<feature type="domain" description="ABC transmembrane type-1" evidence="12">
    <location>
        <begin position="138"/>
        <end position="422"/>
    </location>
</feature>
<evidence type="ECO:0000313" key="14">
    <source>
        <dbReference type="Proteomes" id="UP000182334"/>
    </source>
</evidence>
<sequence>MADQQLQKRLLTRFLSKDVPPIPHDDERIIYPEKLNPFSWLFFWWLHPVMKTGYKRTLVVDDLFKLNEKVKVEALNDTFELHMYLAIDKAKAEHLRSKKSQRSESERISPEKDMKDFRHPRFVALWALIKTFPLQYGLACFFMILTNCAGACNPLLARKLIEFVQRKTGDDNVNNGKGVGYALGCSFMVLAVGILFNHAFMNSMLTGCQAKGVLIKSILNKSFRLSGASRVKYPSSKITALMGMDVSRIEFALGWQPILIAFPFSLGISIGILIYNIGLVSLVGVGMILVYLVVISFAVSRVYRFRIRANKYTDIRVGLVKEILNNLKAIKFYCWEDAYEKQVIETRSQEMKYVLRMQQTRSLVVGTSVCMTLFASMTSFLTLYATSGSTRDPASLFSSISLFNNLASQIIVLPAALSSGSDAIIGIMRLSEYFAAEEGSDIKEQRSFQEKLTLAVSITNASFKWDGSSGGNDETVSVSSALTDDKASTSSCTPMSTKFDGLRDINLSIAHGQFVVVTGMIGSGKSALLNSIAGFIPLASGHLSVEGSLLLCEHHWIQNTTVKENILFGKEYDEKRYNDTLYACSLESDLEILPAGDQTEIGERGITLSGGQKARISLARAVYADNDIILLDDVLSAVDAKVAKHIMTNCVLGLLATKTRILATHQISLIGSSDMVVFLNGDGTIDHGTMEDLKQRNTNFRNLMALGANTKTPAEANDSDEEEVEGRQDKESETNETNDSEAVRKNFNVNMGEDGKLTKEERRAVNSIKFDVYKRYIKNGSGIFPVFSVAIFVFMLEVLAHVCEIMTNTWLSFWADYRFRHKGDHFYIGIYIMFTFCAYFFLIFAFLALAYLTNTSAEVLNLKAMHRVLHAPMSLMDVTPMGRLLNRFTKDSDVLDNEINNDLRVLIYFIGSIFGILVLCIIYLPYFAIAVPFLGFLFVAIGNFYQASAREIKRLEAVQRSFVYNNFNEILSGMMTIKAYNAEARFKRKNDVYINKTNEASYLTVANQRWLSIHLDIVASLFAVIISLLCVFRVFKISAASTGLLLSYVLLIAGLLSVLIRTLTQVENQMNSVERLCEYGFDLEQEAPYVISETKPSPTWPNEGAISFENVSLAYRPNLPLVLKNLTLDVKPYEKIGICGRTGAGKSSIMTALYRLVELKEGKIEIDGADISKLGLKDLRSHLSIIPQDPVLFKGTIRKNLDPFDNFTEAELWKSLVSAGLVNESEVETAQTNQDIKFHLKKEVEENGVNFSLGERQLLAFARALVRKTKVFILDEATSSVDYKTDNRIQQTIAEHFNRCTVLCIAHRLKTILSYDRIIVLDNGEIVECGTPKDLYMITDSNFRQMCEKSGISDKDFV</sequence>
<keyword evidence="7 10" id="KW-1133">Transmembrane helix</keyword>
<dbReference type="GO" id="GO:0005886">
    <property type="term" value="C:plasma membrane"/>
    <property type="evidence" value="ECO:0007669"/>
    <property type="project" value="TreeGrafter"/>
</dbReference>
<keyword evidence="3" id="KW-0813">Transport</keyword>
<dbReference type="FunFam" id="1.20.1560.10:FF:000010">
    <property type="entry name" value="Multidrug resistance-associated ABC transporter"/>
    <property type="match status" value="1"/>
</dbReference>
<feature type="transmembrane region" description="Helical" evidence="10">
    <location>
        <begin position="1041"/>
        <end position="1060"/>
    </location>
</feature>
<evidence type="ECO:0000256" key="3">
    <source>
        <dbReference type="ARBA" id="ARBA00022448"/>
    </source>
</evidence>
<dbReference type="CDD" id="cd03244">
    <property type="entry name" value="ABCC_MRP_domain2"/>
    <property type="match status" value="1"/>
</dbReference>
<evidence type="ECO:0000259" key="11">
    <source>
        <dbReference type="PROSITE" id="PS50893"/>
    </source>
</evidence>
<dbReference type="FunFam" id="3.40.50.300:FF:000565">
    <property type="entry name" value="ABC bile acid transporter"/>
    <property type="match status" value="1"/>
</dbReference>
<dbReference type="Proteomes" id="UP000182334">
    <property type="component" value="Chromosome III"/>
</dbReference>
<dbReference type="Pfam" id="PF00664">
    <property type="entry name" value="ABC_membrane"/>
    <property type="match status" value="2"/>
</dbReference>
<keyword evidence="8 10" id="KW-0472">Membrane</keyword>
<evidence type="ECO:0000256" key="6">
    <source>
        <dbReference type="ARBA" id="ARBA00022840"/>
    </source>
</evidence>
<feature type="transmembrane region" description="Helical" evidence="10">
    <location>
        <begin position="363"/>
        <end position="386"/>
    </location>
</feature>
<dbReference type="InterPro" id="IPR011527">
    <property type="entry name" value="ABC1_TM_dom"/>
</dbReference>
<dbReference type="FunFam" id="3.40.50.300:FF:001750">
    <property type="entry name" value="ATP-binding cassette transporter"/>
    <property type="match status" value="1"/>
</dbReference>
<evidence type="ECO:0000256" key="8">
    <source>
        <dbReference type="ARBA" id="ARBA00023136"/>
    </source>
</evidence>
<reference evidence="13 14" key="1">
    <citation type="submission" date="2016-10" db="EMBL/GenBank/DDBJ databases">
        <authorList>
            <person name="de Groot N.N."/>
        </authorList>
    </citation>
    <scope>NUCLEOTIDE SEQUENCE [LARGE SCALE GENOMIC DNA]</scope>
    <source>
        <strain evidence="13 14">CBS 141442</strain>
    </source>
</reference>
<keyword evidence="14" id="KW-1185">Reference proteome</keyword>
<dbReference type="CDD" id="cd18597">
    <property type="entry name" value="ABC_6TM_YOR1_D1_like"/>
    <property type="match status" value="1"/>
</dbReference>
<dbReference type="GO" id="GO:0016887">
    <property type="term" value="F:ATP hydrolysis activity"/>
    <property type="evidence" value="ECO:0007669"/>
    <property type="project" value="InterPro"/>
</dbReference>
<dbReference type="CDD" id="cd18606">
    <property type="entry name" value="ABC_6TM_YOR1_D2_like"/>
    <property type="match status" value="1"/>
</dbReference>
<feature type="transmembrane region" description="Helical" evidence="10">
    <location>
        <begin position="178"/>
        <end position="196"/>
    </location>
</feature>
<dbReference type="PROSITE" id="PS50929">
    <property type="entry name" value="ABC_TM1F"/>
    <property type="match status" value="2"/>
</dbReference>
<feature type="domain" description="ABC transporter" evidence="11">
    <location>
        <begin position="482"/>
        <end position="706"/>
    </location>
</feature>
<dbReference type="InterPro" id="IPR003593">
    <property type="entry name" value="AAA+_ATPase"/>
</dbReference>
<comment type="subcellular location">
    <subcellularLocation>
        <location evidence="1">Membrane</location>
        <topology evidence="1">Multi-pass membrane protein</topology>
    </subcellularLocation>
</comment>
<feature type="transmembrane region" description="Helical" evidence="10">
    <location>
        <begin position="783"/>
        <end position="807"/>
    </location>
</feature>
<evidence type="ECO:0000256" key="2">
    <source>
        <dbReference type="ARBA" id="ARBA00009726"/>
    </source>
</evidence>
<keyword evidence="6" id="KW-0067">ATP-binding</keyword>
<protein>
    <submittedName>
        <fullName evidence="13">CIC11C00000001613</fullName>
    </submittedName>
</protein>
<dbReference type="InterPro" id="IPR003439">
    <property type="entry name" value="ABC_transporter-like_ATP-bd"/>
</dbReference>
<evidence type="ECO:0000256" key="9">
    <source>
        <dbReference type="SAM" id="MobiDB-lite"/>
    </source>
</evidence>
<name>A0A1L0BLX8_9ASCO</name>
<dbReference type="PROSITE" id="PS50893">
    <property type="entry name" value="ABC_TRANSPORTER_2"/>
    <property type="match status" value="2"/>
</dbReference>
<feature type="transmembrane region" description="Helical" evidence="10">
    <location>
        <begin position="281"/>
        <end position="303"/>
    </location>
</feature>
<keyword evidence="4 10" id="KW-0812">Transmembrane</keyword>
<feature type="domain" description="ABC transmembrane type-1" evidence="12">
    <location>
        <begin position="791"/>
        <end position="1068"/>
    </location>
</feature>
<evidence type="ECO:0000256" key="7">
    <source>
        <dbReference type="ARBA" id="ARBA00022989"/>
    </source>
</evidence>
<dbReference type="SMART" id="SM00382">
    <property type="entry name" value="AAA"/>
    <property type="match status" value="2"/>
</dbReference>
<accession>A0A1L0BLX8</accession>
<dbReference type="Gene3D" id="3.40.50.300">
    <property type="entry name" value="P-loop containing nucleotide triphosphate hydrolases"/>
    <property type="match status" value="2"/>
</dbReference>
<feature type="transmembrane region" description="Helical" evidence="10">
    <location>
        <begin position="827"/>
        <end position="852"/>
    </location>
</feature>
<dbReference type="Gene3D" id="1.20.1560.10">
    <property type="entry name" value="ABC transporter type 1, transmembrane domain"/>
    <property type="match status" value="2"/>
</dbReference>
<feature type="transmembrane region" description="Helical" evidence="10">
    <location>
        <begin position="122"/>
        <end position="145"/>
    </location>
</feature>
<feature type="transmembrane region" description="Helical" evidence="10">
    <location>
        <begin position="905"/>
        <end position="924"/>
    </location>
</feature>
<dbReference type="PROSITE" id="PS00211">
    <property type="entry name" value="ABC_TRANSPORTER_1"/>
    <property type="match status" value="2"/>
</dbReference>
<feature type="transmembrane region" description="Helical" evidence="10">
    <location>
        <begin position="251"/>
        <end position="275"/>
    </location>
</feature>
<feature type="transmembrane region" description="Helical" evidence="10">
    <location>
        <begin position="1017"/>
        <end position="1035"/>
    </location>
</feature>
<evidence type="ECO:0000256" key="5">
    <source>
        <dbReference type="ARBA" id="ARBA00022741"/>
    </source>
</evidence>
<comment type="similarity">
    <text evidence="2">Belongs to the ABC transporter superfamily. ABCC family. Conjugate transporter (TC 3.A.1.208) subfamily.</text>
</comment>
<feature type="domain" description="ABC transporter" evidence="11">
    <location>
        <begin position="1106"/>
        <end position="1348"/>
    </location>
</feature>
<evidence type="ECO:0000313" key="13">
    <source>
        <dbReference type="EMBL" id="SGZ51186.1"/>
    </source>
</evidence>
<dbReference type="STRING" id="45354.A0A1L0BLX8"/>